<organism evidence="1 2">
    <name type="scientific">Gloeomargarita lithophora Alchichica-D10</name>
    <dbReference type="NCBI Taxonomy" id="1188229"/>
    <lineage>
        <taxon>Bacteria</taxon>
        <taxon>Bacillati</taxon>
        <taxon>Cyanobacteriota</taxon>
        <taxon>Cyanophyceae</taxon>
        <taxon>Gloeomargaritales</taxon>
        <taxon>Gloeomargaritaceae</taxon>
        <taxon>Gloeomargarita</taxon>
    </lineage>
</organism>
<dbReference type="GO" id="GO:0008253">
    <property type="term" value="F:5'-nucleotidase activity"/>
    <property type="evidence" value="ECO:0007669"/>
    <property type="project" value="UniProtKB-EC"/>
</dbReference>
<evidence type="ECO:0000313" key="1">
    <source>
        <dbReference type="EMBL" id="APB32352.1"/>
    </source>
</evidence>
<dbReference type="AlphaFoldDB" id="A0A1J0A8T6"/>
<keyword evidence="1" id="KW-0378">Hydrolase</keyword>
<dbReference type="PANTHER" id="PTHR31367:SF5">
    <property type="entry name" value="CYTOSOLIC 5'-NUCLEOTIDASE 1A"/>
    <property type="match status" value="1"/>
</dbReference>
<dbReference type="GO" id="GO:0005737">
    <property type="term" value="C:cytoplasm"/>
    <property type="evidence" value="ECO:0007669"/>
    <property type="project" value="InterPro"/>
</dbReference>
<dbReference type="PANTHER" id="PTHR31367">
    <property type="entry name" value="CYTOSOLIC 5'-NUCLEOTIDASE 1 FAMILY MEMBER"/>
    <property type="match status" value="1"/>
</dbReference>
<dbReference type="InterPro" id="IPR010394">
    <property type="entry name" value="5-nucleotidase"/>
</dbReference>
<evidence type="ECO:0000313" key="2">
    <source>
        <dbReference type="Proteomes" id="UP000180235"/>
    </source>
</evidence>
<protein>
    <submittedName>
        <fullName evidence="1">5'-nucleotidase</fullName>
        <ecNumber evidence="1">3.1.3.5</ecNumber>
    </submittedName>
</protein>
<reference evidence="1 2" key="1">
    <citation type="submission" date="2016-10" db="EMBL/GenBank/DDBJ databases">
        <title>Description of Gloeomargarita lithophora gen. nov., sp. nov., a thylakoid-bearing basal-branching cyanobacterium with intracellular carbonates, and proposal for Gloeomargaritales ord. nov.</title>
        <authorList>
            <person name="Moreira D."/>
            <person name="Tavera R."/>
            <person name="Benzerara K."/>
            <person name="Skouri-Panet F."/>
            <person name="Couradeau E."/>
            <person name="Gerard E."/>
            <person name="Loussert C."/>
            <person name="Novelo E."/>
            <person name="Zivanovic Y."/>
            <person name="Lopez-Garcia P."/>
        </authorList>
    </citation>
    <scope>NUCLEOTIDE SEQUENCE [LARGE SCALE GENOMIC DNA]</scope>
    <source>
        <strain evidence="1 2">D10</strain>
    </source>
</reference>
<accession>A0A1J0A8T6</accession>
<name>A0A1J0A8T6_9CYAN</name>
<sequence length="305" mass="33613">MPYSLTGLLVIGISSRALFDLSREDGIFQQEGLAAYSTYQREHEQEILPRGTAFPLVQALLKLNELTDKRLVEVIIMSRNSPDTGLRIFHAIQHYGLDITRAALTGGESIVPYFQAFHLDLLLSREESEVQGAIDAGIAAALLYHPPLDMTPLDGRVRIAFDGDAVLFSDEAELVYKQQGLAAFCTHEQERADQPLPAGPFAKFLHTLSTIQQQVPPEQAPVRIALVTARSSPAHERVIKTLRAWGVRVDAAFFLGGLTKDAVLQAFGAQIFFDDQEVHLEPASQVVPSGRVPYRSDSPLRQVSS</sequence>
<dbReference type="GO" id="GO:0000287">
    <property type="term" value="F:magnesium ion binding"/>
    <property type="evidence" value="ECO:0007669"/>
    <property type="project" value="InterPro"/>
</dbReference>
<dbReference type="KEGG" id="glt:GlitD10_0051"/>
<dbReference type="Pfam" id="PF06189">
    <property type="entry name" value="5-nucleotidase"/>
    <property type="match status" value="1"/>
</dbReference>
<dbReference type="EMBL" id="CP017675">
    <property type="protein sequence ID" value="APB32352.1"/>
    <property type="molecule type" value="Genomic_DNA"/>
</dbReference>
<dbReference type="EC" id="3.1.3.5" evidence="1"/>
<keyword evidence="2" id="KW-1185">Reference proteome</keyword>
<gene>
    <name evidence="1" type="ORF">GlitD10_0051</name>
</gene>
<dbReference type="RefSeq" id="WP_071453109.1">
    <property type="nucleotide sequence ID" value="NZ_CP017675.1"/>
</dbReference>
<dbReference type="GO" id="GO:0000166">
    <property type="term" value="F:nucleotide binding"/>
    <property type="evidence" value="ECO:0007669"/>
    <property type="project" value="InterPro"/>
</dbReference>
<dbReference type="STRING" id="1188229.GlitD10_0051"/>
<dbReference type="GO" id="GO:0009117">
    <property type="term" value="P:nucleotide metabolic process"/>
    <property type="evidence" value="ECO:0007669"/>
    <property type="project" value="InterPro"/>
</dbReference>
<dbReference type="OrthoDB" id="9778569at2"/>
<proteinExistence type="predicted"/>
<dbReference type="Proteomes" id="UP000180235">
    <property type="component" value="Chromosome"/>
</dbReference>